<dbReference type="InterPro" id="IPR018485">
    <property type="entry name" value="FGGY_C"/>
</dbReference>
<evidence type="ECO:0000313" key="8">
    <source>
        <dbReference type="EMBL" id="MBU2667915.1"/>
    </source>
</evidence>
<dbReference type="EMBL" id="JAHKKG010000010">
    <property type="protein sequence ID" value="MBU2667915.1"/>
    <property type="molecule type" value="Genomic_DNA"/>
</dbReference>
<dbReference type="PANTHER" id="PTHR43095:SF5">
    <property type="entry name" value="XYLULOSE KINASE"/>
    <property type="match status" value="1"/>
</dbReference>
<dbReference type="Proteomes" id="UP001519654">
    <property type="component" value="Unassembled WGS sequence"/>
</dbReference>
<proteinExistence type="inferred from homology"/>
<comment type="similarity">
    <text evidence="1 5">Belongs to the FGGY kinase family.</text>
</comment>
<gene>
    <name evidence="8" type="ORF">KOI35_30830</name>
</gene>
<feature type="domain" description="Carbohydrate kinase FGGY N-terminal" evidence="6">
    <location>
        <begin position="3"/>
        <end position="239"/>
    </location>
</feature>
<reference evidence="8 9" key="1">
    <citation type="submission" date="2021-06" db="EMBL/GenBank/DDBJ databases">
        <title>Actinoplanes lichenicola sp. nov., and Actinoplanes ovalisporus sp. nov., isolated from lichen in Thailand.</title>
        <authorList>
            <person name="Saeng-In P."/>
            <person name="Kanchanasin P."/>
            <person name="Yuki M."/>
            <person name="Kudo T."/>
            <person name="Ohkuma M."/>
            <person name="Phongsopitanun W."/>
            <person name="Tanasupawat S."/>
        </authorList>
    </citation>
    <scope>NUCLEOTIDE SEQUENCE [LARGE SCALE GENOMIC DNA]</scope>
    <source>
        <strain evidence="8 9">NBRC 110975</strain>
    </source>
</reference>
<evidence type="ECO:0000256" key="5">
    <source>
        <dbReference type="RuleBase" id="RU003733"/>
    </source>
</evidence>
<dbReference type="PROSITE" id="PS00445">
    <property type="entry name" value="FGGY_KINASES_2"/>
    <property type="match status" value="1"/>
</dbReference>
<dbReference type="CDD" id="cd07804">
    <property type="entry name" value="ASKHA_NBD_FGGY_RrXK-like"/>
    <property type="match status" value="1"/>
</dbReference>
<dbReference type="GO" id="GO:0016301">
    <property type="term" value="F:kinase activity"/>
    <property type="evidence" value="ECO:0007669"/>
    <property type="project" value="UniProtKB-KW"/>
</dbReference>
<evidence type="ECO:0000259" key="6">
    <source>
        <dbReference type="Pfam" id="PF00370"/>
    </source>
</evidence>
<keyword evidence="4 5" id="KW-0418">Kinase</keyword>
<comment type="caution">
    <text evidence="8">The sequence shown here is derived from an EMBL/GenBank/DDBJ whole genome shotgun (WGS) entry which is preliminary data.</text>
</comment>
<evidence type="ECO:0000256" key="2">
    <source>
        <dbReference type="ARBA" id="ARBA00022629"/>
    </source>
</evidence>
<keyword evidence="3 5" id="KW-0808">Transferase</keyword>
<dbReference type="Pfam" id="PF02782">
    <property type="entry name" value="FGGY_C"/>
    <property type="match status" value="1"/>
</dbReference>
<dbReference type="SUPFAM" id="SSF53067">
    <property type="entry name" value="Actin-like ATPase domain"/>
    <property type="match status" value="2"/>
</dbReference>
<sequence length="484" mass="50931">MDVYIGVDVGTASTKGVAVAADGRIVARAQVAHGTSNPRPGWFEHDAETVWWADFRRVIGELTTDARHRPAGLAVSGIGPCLLPADEDGRPLRPAILYGIDTRASSEISDLAERWGTEAIVARGSVLTSQAVGPKLLWLSRHEPEVFAATRKMFMASSFLVHRLTGAYVLDHHSASQVSPLYDQRTGSWDLSWWSEIAPDVAPPPLAWANEIVGHVTADAAALTGLPVGLPVTAGTIDAWAEAESVAVRDPGDVMLMYGSTMFLIAMADRPLTSAHLWPTLGVRPGVTCLAGGMSTAGSATAWLSSLTGADFASLTAEAAAVPAGSDGLLMLPYLAGERTPIFDPQARGVVAGLTLAHTRGHLYRAALEGVGFGVRHNLAAMTDAGVVPRRVVPVGGGTTGDLWTQIVSDVTGLVQELPRETVGAAYGDAMLAAEVAGLGTADWNPTVRRIEPGSSALYDSRFADYLELYTSTADLVHRLGTSV</sequence>
<dbReference type="RefSeq" id="WP_215792172.1">
    <property type="nucleotide sequence ID" value="NZ_JAHKKG010000010.1"/>
</dbReference>
<dbReference type="InterPro" id="IPR000577">
    <property type="entry name" value="Carb_kinase_FGGY"/>
</dbReference>
<dbReference type="InterPro" id="IPR018484">
    <property type="entry name" value="FGGY_N"/>
</dbReference>
<evidence type="ECO:0000259" key="7">
    <source>
        <dbReference type="Pfam" id="PF02782"/>
    </source>
</evidence>
<feature type="domain" description="Carbohydrate kinase FGGY C-terminal" evidence="7">
    <location>
        <begin position="256"/>
        <end position="434"/>
    </location>
</feature>
<dbReference type="PIRSF" id="PIRSF000538">
    <property type="entry name" value="GlpK"/>
    <property type="match status" value="1"/>
</dbReference>
<dbReference type="InterPro" id="IPR043129">
    <property type="entry name" value="ATPase_NBD"/>
</dbReference>
<keyword evidence="9" id="KW-1185">Reference proteome</keyword>
<evidence type="ECO:0000256" key="3">
    <source>
        <dbReference type="ARBA" id="ARBA00022679"/>
    </source>
</evidence>
<evidence type="ECO:0000256" key="4">
    <source>
        <dbReference type="ARBA" id="ARBA00022777"/>
    </source>
</evidence>
<dbReference type="Gene3D" id="3.30.420.40">
    <property type="match status" value="2"/>
</dbReference>
<keyword evidence="2" id="KW-0119">Carbohydrate metabolism</keyword>
<protein>
    <submittedName>
        <fullName evidence="8">Sugar kinase</fullName>
    </submittedName>
</protein>
<dbReference type="InterPro" id="IPR018483">
    <property type="entry name" value="Carb_kinase_FGGY_CS"/>
</dbReference>
<dbReference type="InterPro" id="IPR050406">
    <property type="entry name" value="FGGY_Carb_Kinase"/>
</dbReference>
<accession>A0ABS5YWV1</accession>
<dbReference type="PANTHER" id="PTHR43095">
    <property type="entry name" value="SUGAR KINASE"/>
    <property type="match status" value="1"/>
</dbReference>
<evidence type="ECO:0000313" key="9">
    <source>
        <dbReference type="Proteomes" id="UP001519654"/>
    </source>
</evidence>
<organism evidence="8 9">
    <name type="scientific">Paractinoplanes bogorensis</name>
    <dbReference type="NCBI Taxonomy" id="1610840"/>
    <lineage>
        <taxon>Bacteria</taxon>
        <taxon>Bacillati</taxon>
        <taxon>Actinomycetota</taxon>
        <taxon>Actinomycetes</taxon>
        <taxon>Micromonosporales</taxon>
        <taxon>Micromonosporaceae</taxon>
        <taxon>Paractinoplanes</taxon>
    </lineage>
</organism>
<keyword evidence="2" id="KW-0859">Xylose metabolism</keyword>
<name>A0ABS5YWV1_9ACTN</name>
<evidence type="ECO:0000256" key="1">
    <source>
        <dbReference type="ARBA" id="ARBA00009156"/>
    </source>
</evidence>
<dbReference type="Pfam" id="PF00370">
    <property type="entry name" value="FGGY_N"/>
    <property type="match status" value="1"/>
</dbReference>